<sequence>MSRTLPLRFHRVLNMAGFLAGLFLLAYVAAYAADFKNSHVLTGAIKAVDYQKDYRSFDTVKVTFTYTDRQGRERTGHLNLLKMALDKRILEKNSIRLRQNSAGIFYPDSYRELRCLAAASLLWWGIMAWSQANYRHKRKNAPST</sequence>
<evidence type="ECO:0000313" key="2">
    <source>
        <dbReference type="Proteomes" id="UP000595362"/>
    </source>
</evidence>
<dbReference type="AlphaFoldDB" id="A0A7T5R490"/>
<reference evidence="1 2" key="1">
    <citation type="submission" date="2020-07" db="EMBL/GenBank/DDBJ databases">
        <title>Huge and variable diversity of episymbiotic CPR bacteria and DPANN archaea in groundwater ecosystems.</title>
        <authorList>
            <person name="He C.Y."/>
            <person name="Keren R."/>
            <person name="Whittaker M."/>
            <person name="Farag I.F."/>
            <person name="Doudna J."/>
            <person name="Cate J.H.D."/>
            <person name="Banfield J.F."/>
        </authorList>
    </citation>
    <scope>NUCLEOTIDE SEQUENCE [LARGE SCALE GENOMIC DNA]</scope>
    <source>
        <strain evidence="1">NC_groundwater_70_Ag_B-0.1um_54_66</strain>
    </source>
</reference>
<accession>A0A7T5R490</accession>
<evidence type="ECO:0008006" key="3">
    <source>
        <dbReference type="Google" id="ProtNLM"/>
    </source>
</evidence>
<name>A0A7T5R490_9BACT</name>
<protein>
    <recommendedName>
        <fullName evidence="3">DUF3592 domain-containing protein</fullName>
    </recommendedName>
</protein>
<evidence type="ECO:0000313" key="1">
    <source>
        <dbReference type="EMBL" id="QQG37252.1"/>
    </source>
</evidence>
<proteinExistence type="predicted"/>
<gene>
    <name evidence="1" type="ORF">HYS17_05690</name>
</gene>
<organism evidence="1 2">
    <name type="scientific">Micavibrio aeruginosavorus</name>
    <dbReference type="NCBI Taxonomy" id="349221"/>
    <lineage>
        <taxon>Bacteria</taxon>
        <taxon>Pseudomonadati</taxon>
        <taxon>Bdellovibrionota</taxon>
        <taxon>Bdellovibrionia</taxon>
        <taxon>Bdellovibrionales</taxon>
        <taxon>Pseudobdellovibrionaceae</taxon>
        <taxon>Micavibrio</taxon>
    </lineage>
</organism>
<dbReference type="EMBL" id="CP066681">
    <property type="protein sequence ID" value="QQG37252.1"/>
    <property type="molecule type" value="Genomic_DNA"/>
</dbReference>
<dbReference type="Proteomes" id="UP000595362">
    <property type="component" value="Chromosome"/>
</dbReference>